<proteinExistence type="predicted"/>
<protein>
    <submittedName>
        <fullName evidence="1">Uncharacterized protein</fullName>
    </submittedName>
</protein>
<comment type="caution">
    <text evidence="1">The sequence shown here is derived from an EMBL/GenBank/DDBJ whole genome shotgun (WGS) entry which is preliminary data.</text>
</comment>
<sequence>MAASATALIAEYASTPIPQSPLPSPLTPISSPLSQIPSPSLHLLSPPTYTSPTYAEAPLGYRATMIRSRAASPSHVPSPLLLLPVAHHRKDILETDMPFRKRLCLTALDSRVDYGFIDTIDASIRASESRAITTVREVNKRVTDLATTKRQETHEL</sequence>
<organism evidence="1 2">
    <name type="scientific">Tanacetum coccineum</name>
    <dbReference type="NCBI Taxonomy" id="301880"/>
    <lineage>
        <taxon>Eukaryota</taxon>
        <taxon>Viridiplantae</taxon>
        <taxon>Streptophyta</taxon>
        <taxon>Embryophyta</taxon>
        <taxon>Tracheophyta</taxon>
        <taxon>Spermatophyta</taxon>
        <taxon>Magnoliopsida</taxon>
        <taxon>eudicotyledons</taxon>
        <taxon>Gunneridae</taxon>
        <taxon>Pentapetalae</taxon>
        <taxon>asterids</taxon>
        <taxon>campanulids</taxon>
        <taxon>Asterales</taxon>
        <taxon>Asteraceae</taxon>
        <taxon>Asteroideae</taxon>
        <taxon>Anthemideae</taxon>
        <taxon>Anthemidinae</taxon>
        <taxon>Tanacetum</taxon>
    </lineage>
</organism>
<dbReference type="Proteomes" id="UP001151760">
    <property type="component" value="Unassembled WGS sequence"/>
</dbReference>
<accession>A0ABQ4XUQ6</accession>
<reference evidence="1" key="2">
    <citation type="submission" date="2022-01" db="EMBL/GenBank/DDBJ databases">
        <authorList>
            <person name="Yamashiro T."/>
            <person name="Shiraishi A."/>
            <person name="Satake H."/>
            <person name="Nakayama K."/>
        </authorList>
    </citation>
    <scope>NUCLEOTIDE SEQUENCE</scope>
</reference>
<evidence type="ECO:0000313" key="2">
    <source>
        <dbReference type="Proteomes" id="UP001151760"/>
    </source>
</evidence>
<gene>
    <name evidence="1" type="ORF">Tco_0701985</name>
</gene>
<dbReference type="EMBL" id="BQNB010009842">
    <property type="protein sequence ID" value="GJS69144.1"/>
    <property type="molecule type" value="Genomic_DNA"/>
</dbReference>
<keyword evidence="2" id="KW-1185">Reference proteome</keyword>
<name>A0ABQ4XUQ6_9ASTR</name>
<evidence type="ECO:0000313" key="1">
    <source>
        <dbReference type="EMBL" id="GJS69144.1"/>
    </source>
</evidence>
<reference evidence="1" key="1">
    <citation type="journal article" date="2022" name="Int. J. Mol. Sci.">
        <title>Draft Genome of Tanacetum Coccineum: Genomic Comparison of Closely Related Tanacetum-Family Plants.</title>
        <authorList>
            <person name="Yamashiro T."/>
            <person name="Shiraishi A."/>
            <person name="Nakayama K."/>
            <person name="Satake H."/>
        </authorList>
    </citation>
    <scope>NUCLEOTIDE SEQUENCE</scope>
</reference>